<dbReference type="AlphaFoldDB" id="A0AAV9D4D3"/>
<accession>A0AAV9D4D3</accession>
<reference evidence="1" key="2">
    <citation type="submission" date="2023-06" db="EMBL/GenBank/DDBJ databases">
        <authorList>
            <person name="Ma L."/>
            <person name="Liu K.-W."/>
            <person name="Li Z."/>
            <person name="Hsiao Y.-Y."/>
            <person name="Qi Y."/>
            <person name="Fu T."/>
            <person name="Tang G."/>
            <person name="Zhang D."/>
            <person name="Sun W.-H."/>
            <person name="Liu D.-K."/>
            <person name="Li Y."/>
            <person name="Chen G.-Z."/>
            <person name="Liu X.-D."/>
            <person name="Liao X.-Y."/>
            <person name="Jiang Y.-T."/>
            <person name="Yu X."/>
            <person name="Hao Y."/>
            <person name="Huang J."/>
            <person name="Zhao X.-W."/>
            <person name="Ke S."/>
            <person name="Chen Y.-Y."/>
            <person name="Wu W.-L."/>
            <person name="Hsu J.-L."/>
            <person name="Lin Y.-F."/>
            <person name="Huang M.-D."/>
            <person name="Li C.-Y."/>
            <person name="Huang L."/>
            <person name="Wang Z.-W."/>
            <person name="Zhao X."/>
            <person name="Zhong W.-Y."/>
            <person name="Peng D.-H."/>
            <person name="Ahmad S."/>
            <person name="Lan S."/>
            <person name="Zhang J.-S."/>
            <person name="Tsai W.-C."/>
            <person name="Van De Peer Y."/>
            <person name="Liu Z.-J."/>
        </authorList>
    </citation>
    <scope>NUCLEOTIDE SEQUENCE</scope>
    <source>
        <strain evidence="1">CP</strain>
        <tissue evidence="1">Leaves</tissue>
    </source>
</reference>
<dbReference type="Pfam" id="PF12023">
    <property type="entry name" value="DUF3511"/>
    <property type="match status" value="1"/>
</dbReference>
<keyword evidence="2" id="KW-1185">Reference proteome</keyword>
<dbReference type="EMBL" id="JAUJYO010000015">
    <property type="protein sequence ID" value="KAK1295992.1"/>
    <property type="molecule type" value="Genomic_DNA"/>
</dbReference>
<proteinExistence type="predicted"/>
<name>A0AAV9D4D3_ACOCL</name>
<reference evidence="1" key="1">
    <citation type="journal article" date="2023" name="Nat. Commun.">
        <title>Diploid and tetraploid genomes of Acorus and the evolution of monocots.</title>
        <authorList>
            <person name="Ma L."/>
            <person name="Liu K.W."/>
            <person name="Li Z."/>
            <person name="Hsiao Y.Y."/>
            <person name="Qi Y."/>
            <person name="Fu T."/>
            <person name="Tang G.D."/>
            <person name="Zhang D."/>
            <person name="Sun W.H."/>
            <person name="Liu D.K."/>
            <person name="Li Y."/>
            <person name="Chen G.Z."/>
            <person name="Liu X.D."/>
            <person name="Liao X.Y."/>
            <person name="Jiang Y.T."/>
            <person name="Yu X."/>
            <person name="Hao Y."/>
            <person name="Huang J."/>
            <person name="Zhao X.W."/>
            <person name="Ke S."/>
            <person name="Chen Y.Y."/>
            <person name="Wu W.L."/>
            <person name="Hsu J.L."/>
            <person name="Lin Y.F."/>
            <person name="Huang M.D."/>
            <person name="Li C.Y."/>
            <person name="Huang L."/>
            <person name="Wang Z.W."/>
            <person name="Zhao X."/>
            <person name="Zhong W.Y."/>
            <person name="Peng D.H."/>
            <person name="Ahmad S."/>
            <person name="Lan S."/>
            <person name="Zhang J.S."/>
            <person name="Tsai W.C."/>
            <person name="Van de Peer Y."/>
            <person name="Liu Z.J."/>
        </authorList>
    </citation>
    <scope>NUCLEOTIDE SEQUENCE</scope>
    <source>
        <strain evidence="1">CP</strain>
    </source>
</reference>
<organism evidence="1 2">
    <name type="scientific">Acorus calamus</name>
    <name type="common">Sweet flag</name>
    <dbReference type="NCBI Taxonomy" id="4465"/>
    <lineage>
        <taxon>Eukaryota</taxon>
        <taxon>Viridiplantae</taxon>
        <taxon>Streptophyta</taxon>
        <taxon>Embryophyta</taxon>
        <taxon>Tracheophyta</taxon>
        <taxon>Spermatophyta</taxon>
        <taxon>Magnoliopsida</taxon>
        <taxon>Liliopsida</taxon>
        <taxon>Acoraceae</taxon>
        <taxon>Acorus</taxon>
    </lineage>
</organism>
<gene>
    <name evidence="1" type="ORF">QJS10_CPB15g01133</name>
</gene>
<dbReference type="Proteomes" id="UP001180020">
    <property type="component" value="Unassembled WGS sequence"/>
</dbReference>
<sequence>MMEKLTQDAQRPEIQQQQQKQEGVFIIKGGLKFSSNSKSNKRVAGYKVYAVEGKMKEHSGRASGGLMIDILRWSMGGGDWFSLLQFLHLARSIAITEGIILKHMKHIKVGFVCDPPPPDAIADHSLRHPETSELRPEGNTSSFIYILIPLHMWEEGGFKMKQQRGYMMKTADALWRWRGRWTSISNGKEGRRGRI</sequence>
<evidence type="ECO:0000313" key="1">
    <source>
        <dbReference type="EMBL" id="KAK1295992.1"/>
    </source>
</evidence>
<protein>
    <submittedName>
        <fullName evidence="1">Uncharacterized protein</fullName>
    </submittedName>
</protein>
<dbReference type="InterPro" id="IPR021899">
    <property type="entry name" value="DUF3511"/>
</dbReference>
<evidence type="ECO:0000313" key="2">
    <source>
        <dbReference type="Proteomes" id="UP001180020"/>
    </source>
</evidence>
<comment type="caution">
    <text evidence="1">The sequence shown here is derived from an EMBL/GenBank/DDBJ whole genome shotgun (WGS) entry which is preliminary data.</text>
</comment>